<evidence type="ECO:0000313" key="3">
    <source>
        <dbReference type="Proteomes" id="UP000663929"/>
    </source>
</evidence>
<dbReference type="EMBL" id="CP071793">
    <property type="protein sequence ID" value="QTD51837.1"/>
    <property type="molecule type" value="Genomic_DNA"/>
</dbReference>
<reference evidence="2" key="1">
    <citation type="submission" date="2021-03" db="EMBL/GenBank/DDBJ databases">
        <title>Acanthopleuribacteraceae sp. M133.</title>
        <authorList>
            <person name="Wang G."/>
        </authorList>
    </citation>
    <scope>NUCLEOTIDE SEQUENCE</scope>
    <source>
        <strain evidence="2">M133</strain>
    </source>
</reference>
<feature type="signal peptide" evidence="1">
    <location>
        <begin position="1"/>
        <end position="27"/>
    </location>
</feature>
<evidence type="ECO:0000256" key="1">
    <source>
        <dbReference type="SAM" id="SignalP"/>
    </source>
</evidence>
<gene>
    <name evidence="2" type="ORF">J3U87_05145</name>
</gene>
<feature type="chain" id="PRO_5035209996" evidence="1">
    <location>
        <begin position="28"/>
        <end position="193"/>
    </location>
</feature>
<dbReference type="AlphaFoldDB" id="A0A8A4TQZ7"/>
<proteinExistence type="predicted"/>
<protein>
    <submittedName>
        <fullName evidence="2">Uncharacterized protein</fullName>
    </submittedName>
</protein>
<keyword evidence="3" id="KW-1185">Reference proteome</keyword>
<keyword evidence="1" id="KW-0732">Signal</keyword>
<organism evidence="2 3">
    <name type="scientific">Sulfidibacter corallicola</name>
    <dbReference type="NCBI Taxonomy" id="2818388"/>
    <lineage>
        <taxon>Bacteria</taxon>
        <taxon>Pseudomonadati</taxon>
        <taxon>Acidobacteriota</taxon>
        <taxon>Holophagae</taxon>
        <taxon>Acanthopleuribacterales</taxon>
        <taxon>Acanthopleuribacteraceae</taxon>
        <taxon>Sulfidibacter</taxon>
    </lineage>
</organism>
<dbReference type="PROSITE" id="PS51257">
    <property type="entry name" value="PROKAR_LIPOPROTEIN"/>
    <property type="match status" value="1"/>
</dbReference>
<dbReference type="KEGG" id="scor:J3U87_05145"/>
<dbReference type="RefSeq" id="WP_237381957.1">
    <property type="nucleotide sequence ID" value="NZ_CP071793.1"/>
</dbReference>
<evidence type="ECO:0000313" key="2">
    <source>
        <dbReference type="EMBL" id="QTD51837.1"/>
    </source>
</evidence>
<name>A0A8A4TQZ7_SULCO</name>
<sequence length="193" mass="20248">MLRPMLVLLVVASLVACSPSTPPPPPAYTPAVSGITHYEFDPAPQDVSPKMHNWIVVLDKADSAGGAYEIVQETAPLSADGEVGPVVSEVLIETKWIAVNAKGLIHFRLHVGNAVPTANMLAPGNAGHPVVFSGIGTGKGASSWVVLPGGEFERVTPTTTETALVGGACTFIRYLVKNGAGERFQADVVLRRK</sequence>
<accession>A0A8A4TQZ7</accession>
<dbReference type="Proteomes" id="UP000663929">
    <property type="component" value="Chromosome"/>
</dbReference>